<protein>
    <submittedName>
        <fullName evidence="4">Patatin-like phospholipase</fullName>
    </submittedName>
</protein>
<dbReference type="InterPro" id="IPR002641">
    <property type="entry name" value="PNPLA_dom"/>
</dbReference>
<keyword evidence="1" id="KW-0443">Lipid metabolism</keyword>
<dbReference type="SUPFAM" id="SSF52151">
    <property type="entry name" value="FabD/lysophospholipase-like"/>
    <property type="match status" value="1"/>
</dbReference>
<comment type="caution">
    <text evidence="2">Lacks conserved residue(s) required for the propagation of feature annotation.</text>
</comment>
<sequence>MKKYGFVASGGGYRSFYTAGVLVHLKKQGIPVTHIASTSSGNNIVLDYLIWDWENEELPPILAKTHRLGIGDIAQVLSNFLGLRSPLLPTGTHLFTVEKDSCRKSLLLDEPARRTILTRHLESMRWDIFATNLTKHKGHYFRINDILSRIDDDSLDAFMDAFLAGITTIPYFKALTIGQEYYVEGGYMDNTPLRSLFTDPEVDEIVAIDFTDYDYHRELERLYGSQIFTLPLNSIDMHILTSDMELTLANKKIFSQVMLVNKLIQATGKDSIEIEGRTYYHRPVHLLRPKDLESMTVSLKHSSAQKEYFELGQKEAEDLLANMSADGSA</sequence>
<accession>A0A450YNU3</accession>
<dbReference type="AlphaFoldDB" id="A0A450YNU3"/>
<dbReference type="EMBL" id="CAADFT010000023">
    <property type="protein sequence ID" value="VFK43159.1"/>
    <property type="molecule type" value="Genomic_DNA"/>
</dbReference>
<gene>
    <name evidence="4" type="ORF">BECKTC1821E_GA0114239_102328</name>
</gene>
<organism evidence="4">
    <name type="scientific">Candidatus Kentrum sp. TC</name>
    <dbReference type="NCBI Taxonomy" id="2126339"/>
    <lineage>
        <taxon>Bacteria</taxon>
        <taxon>Pseudomonadati</taxon>
        <taxon>Pseudomonadota</taxon>
        <taxon>Gammaproteobacteria</taxon>
        <taxon>Candidatus Kentrum</taxon>
    </lineage>
</organism>
<dbReference type="Pfam" id="PF01734">
    <property type="entry name" value="Patatin"/>
    <property type="match status" value="1"/>
</dbReference>
<dbReference type="Gene3D" id="3.40.1090.10">
    <property type="entry name" value="Cytosolic phospholipase A2 catalytic domain"/>
    <property type="match status" value="2"/>
</dbReference>
<dbReference type="GO" id="GO:0006629">
    <property type="term" value="P:lipid metabolic process"/>
    <property type="evidence" value="ECO:0007669"/>
    <property type="project" value="UniProtKB-KW"/>
</dbReference>
<evidence type="ECO:0000259" key="3">
    <source>
        <dbReference type="PROSITE" id="PS51635"/>
    </source>
</evidence>
<evidence type="ECO:0000256" key="2">
    <source>
        <dbReference type="PROSITE-ProRule" id="PRU01161"/>
    </source>
</evidence>
<dbReference type="PROSITE" id="PS51635">
    <property type="entry name" value="PNPLA"/>
    <property type="match status" value="1"/>
</dbReference>
<dbReference type="InterPro" id="IPR016035">
    <property type="entry name" value="Acyl_Trfase/lysoPLipase"/>
</dbReference>
<evidence type="ECO:0000256" key="1">
    <source>
        <dbReference type="ARBA" id="ARBA00023098"/>
    </source>
</evidence>
<feature type="domain" description="PNPLA" evidence="3">
    <location>
        <begin position="6"/>
        <end position="197"/>
    </location>
</feature>
<evidence type="ECO:0000313" key="4">
    <source>
        <dbReference type="EMBL" id="VFK43159.1"/>
    </source>
</evidence>
<name>A0A450YNU3_9GAMM</name>
<reference evidence="4" key="1">
    <citation type="submission" date="2019-02" db="EMBL/GenBank/DDBJ databases">
        <authorList>
            <person name="Gruber-Vodicka R. H."/>
            <person name="Seah K. B. B."/>
        </authorList>
    </citation>
    <scope>NUCLEOTIDE SEQUENCE</scope>
    <source>
        <strain evidence="4">BECK_BZ125</strain>
    </source>
</reference>
<proteinExistence type="predicted"/>